<dbReference type="Proteomes" id="UP000532769">
    <property type="component" value="Unassembled WGS sequence"/>
</dbReference>
<evidence type="ECO:0000256" key="4">
    <source>
        <dbReference type="ARBA" id="ARBA00023125"/>
    </source>
</evidence>
<sequence length="108" mass="12883">MAQYHITLNDELLHGLFTRDEGLAKLLEQVLNQILEAQVEEQLGARRYERTEERKGYRNGSYPRQLTTRVGRLTLRVPRTRDGEFSTELFQRYQRSEQALVLALMEWW</sequence>
<evidence type="ECO:0000256" key="5">
    <source>
        <dbReference type="ARBA" id="ARBA00023172"/>
    </source>
</evidence>
<keyword evidence="3 6" id="KW-0815">Transposition</keyword>
<evidence type="ECO:0000256" key="3">
    <source>
        <dbReference type="ARBA" id="ARBA00022578"/>
    </source>
</evidence>
<dbReference type="Pfam" id="PF00872">
    <property type="entry name" value="Transposase_mut"/>
    <property type="match status" value="1"/>
</dbReference>
<dbReference type="PANTHER" id="PTHR33217">
    <property type="entry name" value="TRANSPOSASE FOR INSERTION SEQUENCE ELEMENT IS1081"/>
    <property type="match status" value="1"/>
</dbReference>
<accession>A0A846MB14</accession>
<dbReference type="GO" id="GO:0004803">
    <property type="term" value="F:transposase activity"/>
    <property type="evidence" value="ECO:0007669"/>
    <property type="project" value="UniProtKB-UniRule"/>
</dbReference>
<dbReference type="GO" id="GO:0003677">
    <property type="term" value="F:DNA binding"/>
    <property type="evidence" value="ECO:0007669"/>
    <property type="project" value="UniProtKB-UniRule"/>
</dbReference>
<evidence type="ECO:0000256" key="2">
    <source>
        <dbReference type="ARBA" id="ARBA00010961"/>
    </source>
</evidence>
<evidence type="ECO:0000256" key="6">
    <source>
        <dbReference type="RuleBase" id="RU365089"/>
    </source>
</evidence>
<dbReference type="EMBL" id="JAASRS010000001">
    <property type="protein sequence ID" value="NIK14716.1"/>
    <property type="molecule type" value="Genomic_DNA"/>
</dbReference>
<protein>
    <recommendedName>
        <fullName evidence="6">Mutator family transposase</fullName>
    </recommendedName>
</protein>
<evidence type="ECO:0000313" key="8">
    <source>
        <dbReference type="Proteomes" id="UP000532769"/>
    </source>
</evidence>
<comment type="function">
    <text evidence="1 6">Required for the transposition of the insertion element.</text>
</comment>
<dbReference type="AlphaFoldDB" id="A0A846MB14"/>
<gene>
    <name evidence="7" type="ORF">BDD39_001226</name>
</gene>
<comment type="similarity">
    <text evidence="2 6">Belongs to the transposase mutator family.</text>
</comment>
<keyword evidence="4 6" id="KW-0238">DNA-binding</keyword>
<evidence type="ECO:0000256" key="1">
    <source>
        <dbReference type="ARBA" id="ARBA00002190"/>
    </source>
</evidence>
<organism evidence="7 8">
    <name type="scientific">Saccharococcus thermophilus</name>
    <dbReference type="NCBI Taxonomy" id="29396"/>
    <lineage>
        <taxon>Bacteria</taxon>
        <taxon>Bacillati</taxon>
        <taxon>Bacillota</taxon>
        <taxon>Bacilli</taxon>
        <taxon>Bacillales</taxon>
        <taxon>Anoxybacillaceae</taxon>
        <taxon>Saccharococcus</taxon>
    </lineage>
</organism>
<reference evidence="7 8" key="1">
    <citation type="submission" date="2020-03" db="EMBL/GenBank/DDBJ databases">
        <title>Genomic Encyclopedia of Archaeal and Bacterial Type Strains, Phase II (KMG-II): from individual species to whole genera.</title>
        <authorList>
            <person name="Goeker M."/>
        </authorList>
    </citation>
    <scope>NUCLEOTIDE SEQUENCE [LARGE SCALE GENOMIC DNA]</scope>
    <source>
        <strain evidence="7 8">DSM 4749</strain>
    </source>
</reference>
<keyword evidence="8" id="KW-1185">Reference proteome</keyword>
<comment type="caution">
    <text evidence="7">The sequence shown here is derived from an EMBL/GenBank/DDBJ whole genome shotgun (WGS) entry which is preliminary data.</text>
</comment>
<dbReference type="GO" id="GO:0006313">
    <property type="term" value="P:DNA transposition"/>
    <property type="evidence" value="ECO:0007669"/>
    <property type="project" value="UniProtKB-UniRule"/>
</dbReference>
<dbReference type="InterPro" id="IPR001207">
    <property type="entry name" value="Transposase_mutator"/>
</dbReference>
<dbReference type="PANTHER" id="PTHR33217:SF7">
    <property type="entry name" value="TRANSPOSASE FOR INSERTION SEQUENCE ELEMENT IS1081"/>
    <property type="match status" value="1"/>
</dbReference>
<proteinExistence type="inferred from homology"/>
<evidence type="ECO:0000313" key="7">
    <source>
        <dbReference type="EMBL" id="NIK14716.1"/>
    </source>
</evidence>
<name>A0A846MB14_9BACL</name>
<keyword evidence="5 6" id="KW-0233">DNA recombination</keyword>
<keyword evidence="6" id="KW-0814">Transposable element</keyword>